<dbReference type="AlphaFoldDB" id="A0A2G5SUJ1"/>
<proteinExistence type="predicted"/>
<feature type="region of interest" description="Disordered" evidence="1">
    <location>
        <begin position="1"/>
        <end position="28"/>
    </location>
</feature>
<comment type="caution">
    <text evidence="3">The sequence shown here is derived from an EMBL/GenBank/DDBJ whole genome shotgun (WGS) entry which is preliminary data.</text>
</comment>
<accession>A0A2G5SUJ1</accession>
<dbReference type="Proteomes" id="UP000230233">
    <property type="component" value="Chromosome X"/>
</dbReference>
<name>A0A2G5SUJ1_9PELO</name>
<evidence type="ECO:0000313" key="3">
    <source>
        <dbReference type="EMBL" id="PIC18496.1"/>
    </source>
</evidence>
<keyword evidence="4" id="KW-1185">Reference proteome</keyword>
<keyword evidence="2" id="KW-1133">Transmembrane helix</keyword>
<evidence type="ECO:0000256" key="1">
    <source>
        <dbReference type="SAM" id="MobiDB-lite"/>
    </source>
</evidence>
<feature type="compositionally biased region" description="Basic and acidic residues" evidence="1">
    <location>
        <begin position="13"/>
        <end position="28"/>
    </location>
</feature>
<sequence>MERVSSQQRGKVGKTESNEETTGNREKTERVGLAAAFAIVDVFFSYYSFFFLFYYYFIAVVPLCPLCRNSLLSFSM</sequence>
<dbReference type="EMBL" id="PDUG01000006">
    <property type="protein sequence ID" value="PIC18496.1"/>
    <property type="molecule type" value="Genomic_DNA"/>
</dbReference>
<protein>
    <recommendedName>
        <fullName evidence="5">Transmembrane protein</fullName>
    </recommendedName>
</protein>
<reference evidence="4" key="1">
    <citation type="submission" date="2017-10" db="EMBL/GenBank/DDBJ databases">
        <title>Rapid genome shrinkage in a self-fertile nematode reveals novel sperm competition proteins.</title>
        <authorList>
            <person name="Yin D."/>
            <person name="Schwarz E.M."/>
            <person name="Thomas C.G."/>
            <person name="Felde R.L."/>
            <person name="Korf I.F."/>
            <person name="Cutter A.D."/>
            <person name="Schartner C.M."/>
            <person name="Ralston E.J."/>
            <person name="Meyer B.J."/>
            <person name="Haag E.S."/>
        </authorList>
    </citation>
    <scope>NUCLEOTIDE SEQUENCE [LARGE SCALE GENOMIC DNA]</scope>
    <source>
        <strain evidence="4">JU1422</strain>
    </source>
</reference>
<evidence type="ECO:0000313" key="4">
    <source>
        <dbReference type="Proteomes" id="UP000230233"/>
    </source>
</evidence>
<gene>
    <name evidence="3" type="primary">Cnig_chr_X.g24366</name>
    <name evidence="3" type="ORF">B9Z55_024366</name>
</gene>
<feature type="transmembrane region" description="Helical" evidence="2">
    <location>
        <begin position="31"/>
        <end position="47"/>
    </location>
</feature>
<keyword evidence="2" id="KW-0812">Transmembrane</keyword>
<evidence type="ECO:0008006" key="5">
    <source>
        <dbReference type="Google" id="ProtNLM"/>
    </source>
</evidence>
<organism evidence="3 4">
    <name type="scientific">Caenorhabditis nigoni</name>
    <dbReference type="NCBI Taxonomy" id="1611254"/>
    <lineage>
        <taxon>Eukaryota</taxon>
        <taxon>Metazoa</taxon>
        <taxon>Ecdysozoa</taxon>
        <taxon>Nematoda</taxon>
        <taxon>Chromadorea</taxon>
        <taxon>Rhabditida</taxon>
        <taxon>Rhabditina</taxon>
        <taxon>Rhabditomorpha</taxon>
        <taxon>Rhabditoidea</taxon>
        <taxon>Rhabditidae</taxon>
        <taxon>Peloderinae</taxon>
        <taxon>Caenorhabditis</taxon>
    </lineage>
</organism>
<evidence type="ECO:0000256" key="2">
    <source>
        <dbReference type="SAM" id="Phobius"/>
    </source>
</evidence>
<keyword evidence="2" id="KW-0472">Membrane</keyword>